<keyword evidence="2" id="KW-1133">Transmembrane helix</keyword>
<feature type="transmembrane region" description="Helical" evidence="2">
    <location>
        <begin position="104"/>
        <end position="126"/>
    </location>
</feature>
<evidence type="ECO:0000256" key="2">
    <source>
        <dbReference type="SAM" id="Phobius"/>
    </source>
</evidence>
<evidence type="ECO:0000256" key="1">
    <source>
        <dbReference type="SAM" id="MobiDB-lite"/>
    </source>
</evidence>
<name>A0A9P5XKV8_9AGAR</name>
<protein>
    <submittedName>
        <fullName evidence="3">Uncharacterized protein</fullName>
    </submittedName>
</protein>
<feature type="transmembrane region" description="Helical" evidence="2">
    <location>
        <begin position="142"/>
        <end position="169"/>
    </location>
</feature>
<accession>A0A9P5XKV8</accession>
<dbReference type="Proteomes" id="UP000807342">
    <property type="component" value="Unassembled WGS sequence"/>
</dbReference>
<dbReference type="OrthoDB" id="3213477at2759"/>
<reference evidence="3" key="1">
    <citation type="submission" date="2020-11" db="EMBL/GenBank/DDBJ databases">
        <authorList>
            <consortium name="DOE Joint Genome Institute"/>
            <person name="Ahrendt S."/>
            <person name="Riley R."/>
            <person name="Andreopoulos W."/>
            <person name="Labutti K."/>
            <person name="Pangilinan J."/>
            <person name="Ruiz-Duenas F.J."/>
            <person name="Barrasa J.M."/>
            <person name="Sanchez-Garcia M."/>
            <person name="Camarero S."/>
            <person name="Miyauchi S."/>
            <person name="Serrano A."/>
            <person name="Linde D."/>
            <person name="Babiker R."/>
            <person name="Drula E."/>
            <person name="Ayuso-Fernandez I."/>
            <person name="Pacheco R."/>
            <person name="Padilla G."/>
            <person name="Ferreira P."/>
            <person name="Barriuso J."/>
            <person name="Kellner H."/>
            <person name="Castanera R."/>
            <person name="Alfaro M."/>
            <person name="Ramirez L."/>
            <person name="Pisabarro A.G."/>
            <person name="Kuo A."/>
            <person name="Tritt A."/>
            <person name="Lipzen A."/>
            <person name="He G."/>
            <person name="Yan M."/>
            <person name="Ng V."/>
            <person name="Cullen D."/>
            <person name="Martin F."/>
            <person name="Rosso M.-N."/>
            <person name="Henrissat B."/>
            <person name="Hibbett D."/>
            <person name="Martinez A.T."/>
            <person name="Grigoriev I.V."/>
        </authorList>
    </citation>
    <scope>NUCLEOTIDE SEQUENCE</scope>
    <source>
        <strain evidence="3">MF-IS2</strain>
    </source>
</reference>
<evidence type="ECO:0000313" key="4">
    <source>
        <dbReference type="Proteomes" id="UP000807342"/>
    </source>
</evidence>
<feature type="compositionally biased region" description="Polar residues" evidence="1">
    <location>
        <begin position="217"/>
        <end position="227"/>
    </location>
</feature>
<dbReference type="EMBL" id="MU151092">
    <property type="protein sequence ID" value="KAF9451036.1"/>
    <property type="molecule type" value="Genomic_DNA"/>
</dbReference>
<keyword evidence="2" id="KW-0472">Membrane</keyword>
<dbReference type="AlphaFoldDB" id="A0A9P5XKV8"/>
<feature type="region of interest" description="Disordered" evidence="1">
    <location>
        <begin position="217"/>
        <end position="237"/>
    </location>
</feature>
<sequence length="268" mass="29630">MDPKCNLPPANDDHGFPSHGSQAPNVVIGVLKRIERILRLLIIGYASEGAQFEYENHRHWEQLHATLLRKVENVGVVSGLLLASNANLLISSNGDLRRMTYTSVAASILSAFVSLFLDLLCLWALIGMHPSRLELLTKRSMLFYYMCGTPSLFGGASALAFFAAVGSWVWLDSVNEDRNRIAKYCAIALGGILVLNTCVCFYLGGSMRGSRWVRQATHTPNDTQQSAPAGRDRNSQTWSQVSDVIIRDDPEHEISQSPWVPEAMPVSQ</sequence>
<organism evidence="3 4">
    <name type="scientific">Macrolepiota fuliginosa MF-IS2</name>
    <dbReference type="NCBI Taxonomy" id="1400762"/>
    <lineage>
        <taxon>Eukaryota</taxon>
        <taxon>Fungi</taxon>
        <taxon>Dikarya</taxon>
        <taxon>Basidiomycota</taxon>
        <taxon>Agaricomycotina</taxon>
        <taxon>Agaricomycetes</taxon>
        <taxon>Agaricomycetidae</taxon>
        <taxon>Agaricales</taxon>
        <taxon>Agaricineae</taxon>
        <taxon>Agaricaceae</taxon>
        <taxon>Macrolepiota</taxon>
    </lineage>
</organism>
<comment type="caution">
    <text evidence="3">The sequence shown here is derived from an EMBL/GenBank/DDBJ whole genome shotgun (WGS) entry which is preliminary data.</text>
</comment>
<proteinExistence type="predicted"/>
<evidence type="ECO:0000313" key="3">
    <source>
        <dbReference type="EMBL" id="KAF9451036.1"/>
    </source>
</evidence>
<gene>
    <name evidence="3" type="ORF">P691DRAFT_808879</name>
</gene>
<keyword evidence="2" id="KW-0812">Transmembrane</keyword>
<keyword evidence="4" id="KW-1185">Reference proteome</keyword>
<feature type="transmembrane region" description="Helical" evidence="2">
    <location>
        <begin position="181"/>
        <end position="204"/>
    </location>
</feature>